<dbReference type="GeneTree" id="ENSGT00390000008624"/>
<dbReference type="SMART" id="SM00360">
    <property type="entry name" value="RRM"/>
    <property type="match status" value="1"/>
</dbReference>
<dbReference type="InterPro" id="IPR012677">
    <property type="entry name" value="Nucleotide-bd_a/b_plait_sf"/>
</dbReference>
<sequence length="83" mass="9709">MSAASRKAFEVFVSKIPWTVATKELKEYFGQFGNVRKCLLLFDKETGFHRGLRNALQKDPHVLEGTKLLVQRNRKVVFERRDK</sequence>
<evidence type="ECO:0000313" key="3">
    <source>
        <dbReference type="Ensembl" id="ENSECRP00000030549.1"/>
    </source>
</evidence>
<feature type="domain" description="RRM" evidence="2">
    <location>
        <begin position="9"/>
        <end position="51"/>
    </location>
</feature>
<dbReference type="GO" id="GO:0003723">
    <property type="term" value="F:RNA binding"/>
    <property type="evidence" value="ECO:0007669"/>
    <property type="project" value="UniProtKB-UniRule"/>
</dbReference>
<name>A0A8C4TK53_ERPCA</name>
<dbReference type="InterPro" id="IPR035979">
    <property type="entry name" value="RBD_domain_sf"/>
</dbReference>
<dbReference type="PROSITE" id="PS50102">
    <property type="entry name" value="RRM"/>
    <property type="match status" value="1"/>
</dbReference>
<evidence type="ECO:0000313" key="4">
    <source>
        <dbReference type="Proteomes" id="UP000694620"/>
    </source>
</evidence>
<dbReference type="Ensembl" id="ENSECRT00000031193.1">
    <property type="protein sequence ID" value="ENSECRP00000030549.1"/>
    <property type="gene ID" value="ENSECRG00000020694.1"/>
</dbReference>
<dbReference type="SUPFAM" id="SSF54928">
    <property type="entry name" value="RNA-binding domain, RBD"/>
    <property type="match status" value="1"/>
</dbReference>
<organism evidence="3 4">
    <name type="scientific">Erpetoichthys calabaricus</name>
    <name type="common">Rope fish</name>
    <name type="synonym">Calamoichthys calabaricus</name>
    <dbReference type="NCBI Taxonomy" id="27687"/>
    <lineage>
        <taxon>Eukaryota</taxon>
        <taxon>Metazoa</taxon>
        <taxon>Chordata</taxon>
        <taxon>Craniata</taxon>
        <taxon>Vertebrata</taxon>
        <taxon>Euteleostomi</taxon>
        <taxon>Actinopterygii</taxon>
        <taxon>Polypteriformes</taxon>
        <taxon>Polypteridae</taxon>
        <taxon>Erpetoichthys</taxon>
    </lineage>
</organism>
<gene>
    <name evidence="3" type="primary">SLIRP</name>
    <name evidence="3" type="synonym">slirp</name>
</gene>
<proteinExistence type="predicted"/>
<protein>
    <submittedName>
        <fullName evidence="3">SRA stem-loop interacting RNA binding protein</fullName>
    </submittedName>
</protein>
<evidence type="ECO:0000259" key="2">
    <source>
        <dbReference type="PROSITE" id="PS50102"/>
    </source>
</evidence>
<keyword evidence="1" id="KW-0694">RNA-binding</keyword>
<dbReference type="AlphaFoldDB" id="A0A8C4TK53"/>
<evidence type="ECO:0000256" key="1">
    <source>
        <dbReference type="PROSITE-ProRule" id="PRU00176"/>
    </source>
</evidence>
<dbReference type="Proteomes" id="UP000694620">
    <property type="component" value="Chromosome 16"/>
</dbReference>
<reference evidence="3" key="3">
    <citation type="submission" date="2025-09" db="UniProtKB">
        <authorList>
            <consortium name="Ensembl"/>
        </authorList>
    </citation>
    <scope>IDENTIFICATION</scope>
</reference>
<dbReference type="InterPro" id="IPR000504">
    <property type="entry name" value="RRM_dom"/>
</dbReference>
<dbReference type="Pfam" id="PF00076">
    <property type="entry name" value="RRM_1"/>
    <property type="match status" value="1"/>
</dbReference>
<keyword evidence="4" id="KW-1185">Reference proteome</keyword>
<reference evidence="3" key="2">
    <citation type="submission" date="2025-08" db="UniProtKB">
        <authorList>
            <consortium name="Ensembl"/>
        </authorList>
    </citation>
    <scope>IDENTIFICATION</scope>
</reference>
<dbReference type="Gene3D" id="3.30.70.330">
    <property type="match status" value="1"/>
</dbReference>
<accession>A0A8C4TK53</accession>
<reference evidence="3" key="1">
    <citation type="submission" date="2021-06" db="EMBL/GenBank/DDBJ databases">
        <authorList>
            <consortium name="Wellcome Sanger Institute Data Sharing"/>
        </authorList>
    </citation>
    <scope>NUCLEOTIDE SEQUENCE [LARGE SCALE GENOMIC DNA]</scope>
</reference>